<evidence type="ECO:0000313" key="8">
    <source>
        <dbReference type="Proteomes" id="UP000320055"/>
    </source>
</evidence>
<keyword evidence="5" id="KW-0175">Coiled coil</keyword>
<keyword evidence="1" id="KW-0547">Nucleotide-binding</keyword>
<evidence type="ECO:0000256" key="1">
    <source>
        <dbReference type="ARBA" id="ARBA00022741"/>
    </source>
</evidence>
<dbReference type="GO" id="GO:0005524">
    <property type="term" value="F:ATP binding"/>
    <property type="evidence" value="ECO:0007669"/>
    <property type="project" value="UniProtKB-KW"/>
</dbReference>
<name>A0A563VXV2_9CYAN</name>
<organism evidence="7 8">
    <name type="scientific">Hyella patelloides LEGE 07179</name>
    <dbReference type="NCBI Taxonomy" id="945734"/>
    <lineage>
        <taxon>Bacteria</taxon>
        <taxon>Bacillati</taxon>
        <taxon>Cyanobacteriota</taxon>
        <taxon>Cyanophyceae</taxon>
        <taxon>Pleurocapsales</taxon>
        <taxon>Hyellaceae</taxon>
        <taxon>Hyella</taxon>
    </lineage>
</organism>
<protein>
    <submittedName>
        <fullName evidence="7">Superfamily I DNA/RNA helicase</fullName>
    </submittedName>
</protein>
<dbReference type="InterPro" id="IPR041679">
    <property type="entry name" value="DNA2/NAM7-like_C"/>
</dbReference>
<feature type="coiled-coil region" evidence="5">
    <location>
        <begin position="1"/>
        <end position="48"/>
    </location>
</feature>
<dbReference type="PANTHER" id="PTHR43788">
    <property type="entry name" value="DNA2/NAM7 HELICASE FAMILY MEMBER"/>
    <property type="match status" value="1"/>
</dbReference>
<evidence type="ECO:0000256" key="5">
    <source>
        <dbReference type="SAM" id="Coils"/>
    </source>
</evidence>
<dbReference type="GO" id="GO:0016787">
    <property type="term" value="F:hydrolase activity"/>
    <property type="evidence" value="ECO:0007669"/>
    <property type="project" value="UniProtKB-KW"/>
</dbReference>
<dbReference type="CDD" id="cd18808">
    <property type="entry name" value="SF1_C_Upf1"/>
    <property type="match status" value="1"/>
</dbReference>
<keyword evidence="3 7" id="KW-0347">Helicase</keyword>
<evidence type="ECO:0000256" key="4">
    <source>
        <dbReference type="ARBA" id="ARBA00022840"/>
    </source>
</evidence>
<feature type="domain" description="DNA2/NAM7 helicase-like C-terminal" evidence="6">
    <location>
        <begin position="445"/>
        <end position="562"/>
    </location>
</feature>
<dbReference type="Pfam" id="PF13087">
    <property type="entry name" value="AAA_12"/>
    <property type="match status" value="1"/>
</dbReference>
<dbReference type="InterPro" id="IPR050534">
    <property type="entry name" value="Coronavir_polyprotein_1ab"/>
</dbReference>
<dbReference type="Proteomes" id="UP000320055">
    <property type="component" value="Unassembled WGS sequence"/>
</dbReference>
<dbReference type="InterPro" id="IPR047187">
    <property type="entry name" value="SF1_C_Upf1"/>
</dbReference>
<dbReference type="SUPFAM" id="SSF52540">
    <property type="entry name" value="P-loop containing nucleoside triphosphate hydrolases"/>
    <property type="match status" value="2"/>
</dbReference>
<keyword evidence="4" id="KW-0067">ATP-binding</keyword>
<accession>A0A563VXV2</accession>
<dbReference type="Gene3D" id="3.40.50.300">
    <property type="entry name" value="P-loop containing nucleotide triphosphate hydrolases"/>
    <property type="match status" value="2"/>
</dbReference>
<evidence type="ECO:0000259" key="6">
    <source>
        <dbReference type="Pfam" id="PF13087"/>
    </source>
</evidence>
<sequence length="589" mass="68003">MAGVKELQQQLELDRESARQKERDIRVLEQLKTELQTIDSQIEAYEQQVSTNDYSQYPESAYEQILFHLEKAVRSLPRHHFNRLTRTTVNQQTQKTPRWQRLWYFLLKLWQKITRTSTHQIIKRLNAAINIPLTATLATPFPFRLPQNREELIAARLSVAEQLELARASHERQSQNPTNVLLEPRNELQERLTQIEQQLASYPTEDFYTRFPQEYHQQQQHLFERSRQFLLLEALRRKDKVIASLRTYIDVITPQWNYEARRKFASSWSTILKDVSLLFPVFASTLHSIRNLLPYPDSGCIELLIVDEAGMIPLHQLFPALVRSNKAMVVGDPLQLEPIIPFSQSTIEQYHSSAFTERGLSDTDYECYSPTAISTATAYHRAAGIFGESTETENGIILTEHHRCAPSIIAFSERLCRYGLVLRTPENPSKLGFNLIAYHVEGNYDQHTNPQEIEAICSLMEYLHVSGYSICDPSDKNTIGVISPYRAQADLLHNRLQKKYSDLTRDSIGTVHTFQGGQKSVIILSTRQCRTTDSFWFINRRPNLLNVAVSRAQELLILVGNLELLQQSGGYTRMLVEHIQKSGEIRQLP</sequence>
<gene>
    <name evidence="7" type="ORF">H1P_4230003</name>
</gene>
<dbReference type="GO" id="GO:0043139">
    <property type="term" value="F:5'-3' DNA helicase activity"/>
    <property type="evidence" value="ECO:0007669"/>
    <property type="project" value="TreeGrafter"/>
</dbReference>
<dbReference type="EMBL" id="CAACVJ010000361">
    <property type="protein sequence ID" value="VEP16249.1"/>
    <property type="molecule type" value="Genomic_DNA"/>
</dbReference>
<reference evidence="7 8" key="1">
    <citation type="submission" date="2019-01" db="EMBL/GenBank/DDBJ databases">
        <authorList>
            <person name="Brito A."/>
        </authorList>
    </citation>
    <scope>NUCLEOTIDE SEQUENCE [LARGE SCALE GENOMIC DNA]</scope>
    <source>
        <strain evidence="7">1</strain>
    </source>
</reference>
<evidence type="ECO:0000256" key="3">
    <source>
        <dbReference type="ARBA" id="ARBA00022806"/>
    </source>
</evidence>
<dbReference type="OrthoDB" id="9757917at2"/>
<dbReference type="InterPro" id="IPR027417">
    <property type="entry name" value="P-loop_NTPase"/>
</dbReference>
<dbReference type="AlphaFoldDB" id="A0A563VXV2"/>
<evidence type="ECO:0000256" key="2">
    <source>
        <dbReference type="ARBA" id="ARBA00022801"/>
    </source>
</evidence>
<proteinExistence type="predicted"/>
<dbReference type="PANTHER" id="PTHR43788:SF8">
    <property type="entry name" value="DNA-BINDING PROTEIN SMUBP-2"/>
    <property type="match status" value="1"/>
</dbReference>
<keyword evidence="2" id="KW-0378">Hydrolase</keyword>
<keyword evidence="8" id="KW-1185">Reference proteome</keyword>
<evidence type="ECO:0000313" key="7">
    <source>
        <dbReference type="EMBL" id="VEP16249.1"/>
    </source>
</evidence>